<accession>A0A246WKQ2</accession>
<sequence length="307" mass="34059">MNRINTETIDLNLIRVFLAIWDTKSLTGAGDKLCLTQSAVSHALKRLRSEFNDPLFVREANSMVPTTAATQLQSPLRQAIGIINGAVLQYAAFDPARASRVFRVAMSDVSEYYYLPPLLAELETSAPQVRLEVVRLDVRTVGASLYTGDVDLAVGYLPGLKGECEHKWLLTDSFVCLVRADHPIAAGPLTQAAFADQRFIYVSTEATGHQMVERWLDESGIRRNTALQLGHFTMAPEIVRQTDLAVIYPRSIARRVNRLGEFALLELPFETPSIEVQVHTHLHFANDMGIQWLAGMLVNRISSLAAA</sequence>
<keyword evidence="2" id="KW-0805">Transcription regulation</keyword>
<dbReference type="PROSITE" id="PS50931">
    <property type="entry name" value="HTH_LYSR"/>
    <property type="match status" value="1"/>
</dbReference>
<dbReference type="InterPro" id="IPR000847">
    <property type="entry name" value="LysR_HTH_N"/>
</dbReference>
<dbReference type="GO" id="GO:0003700">
    <property type="term" value="F:DNA-binding transcription factor activity"/>
    <property type="evidence" value="ECO:0007669"/>
    <property type="project" value="InterPro"/>
</dbReference>
<dbReference type="InterPro" id="IPR036390">
    <property type="entry name" value="WH_DNA-bd_sf"/>
</dbReference>
<dbReference type="Proteomes" id="UP000536746">
    <property type="component" value="Unassembled WGS sequence"/>
</dbReference>
<proteinExistence type="inferred from homology"/>
<dbReference type="OrthoDB" id="8583877at2"/>
<dbReference type="EMBL" id="JABFMT010000009">
    <property type="protein sequence ID" value="NUU02108.1"/>
    <property type="molecule type" value="Genomic_DNA"/>
</dbReference>
<evidence type="ECO:0000313" key="7">
    <source>
        <dbReference type="EMBL" id="OWY26868.1"/>
    </source>
</evidence>
<dbReference type="SUPFAM" id="SSF53850">
    <property type="entry name" value="Periplasmic binding protein-like II"/>
    <property type="match status" value="1"/>
</dbReference>
<comment type="similarity">
    <text evidence="1">Belongs to the LysR transcriptional regulatory family.</text>
</comment>
<dbReference type="PRINTS" id="PR00039">
    <property type="entry name" value="HTHLYSR"/>
</dbReference>
<protein>
    <submittedName>
        <fullName evidence="7">LysR family transcriptional regulator</fullName>
    </submittedName>
</protein>
<evidence type="ECO:0000256" key="4">
    <source>
        <dbReference type="ARBA" id="ARBA00023163"/>
    </source>
</evidence>
<dbReference type="PANTHER" id="PTHR30118">
    <property type="entry name" value="HTH-TYPE TRANSCRIPTIONAL REGULATOR LEUO-RELATED"/>
    <property type="match status" value="1"/>
</dbReference>
<reference evidence="6 9" key="2">
    <citation type="journal article" date="2020" name="Front. Plant Sci.">
        <title>Isolation of Rhizosphere Bacteria That Improve Quality and Water Stress Tolerance in Greenhouse Ornamentals.</title>
        <authorList>
            <person name="Nordstedt N.P."/>
            <person name="Jones M.L."/>
        </authorList>
    </citation>
    <scope>NUCLEOTIDE SEQUENCE [LARGE SCALE GENOMIC DNA]</scope>
    <source>
        <strain evidence="6 9">C6C2</strain>
    </source>
</reference>
<dbReference type="GO" id="GO:0003677">
    <property type="term" value="F:DNA binding"/>
    <property type="evidence" value="ECO:0007669"/>
    <property type="project" value="UniProtKB-KW"/>
</dbReference>
<dbReference type="EMBL" id="NJGU01000015">
    <property type="protein sequence ID" value="OWY26868.1"/>
    <property type="molecule type" value="Genomic_DNA"/>
</dbReference>
<keyword evidence="3" id="KW-0238">DNA-binding</keyword>
<dbReference type="InterPro" id="IPR050389">
    <property type="entry name" value="LysR-type_TF"/>
</dbReference>
<name>A0A246WKQ2_9BURK</name>
<evidence type="ECO:0000313" key="6">
    <source>
        <dbReference type="EMBL" id="NUU02108.1"/>
    </source>
</evidence>
<keyword evidence="4" id="KW-0804">Transcription</keyword>
<feature type="domain" description="HTH lysR-type" evidence="5">
    <location>
        <begin position="9"/>
        <end position="66"/>
    </location>
</feature>
<dbReference type="AlphaFoldDB" id="A0A246WKQ2"/>
<dbReference type="Pfam" id="PF00126">
    <property type="entry name" value="HTH_1"/>
    <property type="match status" value="1"/>
</dbReference>
<comment type="caution">
    <text evidence="7">The sequence shown here is derived from an EMBL/GenBank/DDBJ whole genome shotgun (WGS) entry which is preliminary data.</text>
</comment>
<dbReference type="Gene3D" id="1.10.10.10">
    <property type="entry name" value="Winged helix-like DNA-binding domain superfamily/Winged helix DNA-binding domain"/>
    <property type="match status" value="1"/>
</dbReference>
<dbReference type="Pfam" id="PF03466">
    <property type="entry name" value="LysR_substrate"/>
    <property type="match status" value="1"/>
</dbReference>
<evidence type="ECO:0000256" key="2">
    <source>
        <dbReference type="ARBA" id="ARBA00023015"/>
    </source>
</evidence>
<keyword evidence="9" id="KW-1185">Reference proteome</keyword>
<dbReference type="InterPro" id="IPR036388">
    <property type="entry name" value="WH-like_DNA-bd_sf"/>
</dbReference>
<evidence type="ECO:0000256" key="3">
    <source>
        <dbReference type="ARBA" id="ARBA00023125"/>
    </source>
</evidence>
<dbReference type="SUPFAM" id="SSF46785">
    <property type="entry name" value="Winged helix' DNA-binding domain"/>
    <property type="match status" value="1"/>
</dbReference>
<evidence type="ECO:0000313" key="8">
    <source>
        <dbReference type="Proteomes" id="UP000197596"/>
    </source>
</evidence>
<gene>
    <name evidence="7" type="ORF">CEJ42_22290</name>
    <name evidence="6" type="ORF">HNO84_10905</name>
</gene>
<evidence type="ECO:0000259" key="5">
    <source>
        <dbReference type="PROSITE" id="PS50931"/>
    </source>
</evidence>
<dbReference type="Proteomes" id="UP000197596">
    <property type="component" value="Unassembled WGS sequence"/>
</dbReference>
<reference evidence="7 8" key="1">
    <citation type="submission" date="2017-06" db="EMBL/GenBank/DDBJ databases">
        <title>Herbaspirillum phytohormonus sp. nov., isolated from the root nodule of Robinia pseudoacacia in lead-zinc mine.</title>
        <authorList>
            <person name="Fan M."/>
            <person name="Lin Y."/>
        </authorList>
    </citation>
    <scope>NUCLEOTIDE SEQUENCE [LARGE SCALE GENOMIC DNA]</scope>
    <source>
        <strain evidence="7 8">HZ10</strain>
    </source>
</reference>
<dbReference type="CDD" id="cd08459">
    <property type="entry name" value="PBP2_DntR_NahR_LinR_like"/>
    <property type="match status" value="1"/>
</dbReference>
<evidence type="ECO:0000256" key="1">
    <source>
        <dbReference type="ARBA" id="ARBA00009437"/>
    </source>
</evidence>
<dbReference type="PANTHER" id="PTHR30118:SF15">
    <property type="entry name" value="TRANSCRIPTIONAL REGULATORY PROTEIN"/>
    <property type="match status" value="1"/>
</dbReference>
<evidence type="ECO:0000313" key="9">
    <source>
        <dbReference type="Proteomes" id="UP000536746"/>
    </source>
</evidence>
<dbReference type="InterPro" id="IPR005119">
    <property type="entry name" value="LysR_subst-bd"/>
</dbReference>
<dbReference type="RefSeq" id="WP_079217076.1">
    <property type="nucleotide sequence ID" value="NZ_CP018845.1"/>
</dbReference>
<organism evidence="7 8">
    <name type="scientific">Herbaspirillum robiniae</name>
    <dbReference type="NCBI Taxonomy" id="2014887"/>
    <lineage>
        <taxon>Bacteria</taxon>
        <taxon>Pseudomonadati</taxon>
        <taxon>Pseudomonadota</taxon>
        <taxon>Betaproteobacteria</taxon>
        <taxon>Burkholderiales</taxon>
        <taxon>Oxalobacteraceae</taxon>
        <taxon>Herbaspirillum</taxon>
    </lineage>
</organism>
<dbReference type="Gene3D" id="3.40.190.10">
    <property type="entry name" value="Periplasmic binding protein-like II"/>
    <property type="match status" value="2"/>
</dbReference>